<feature type="transmembrane region" description="Helical" evidence="5">
    <location>
        <begin position="196"/>
        <end position="216"/>
    </location>
</feature>
<keyword evidence="4 5" id="KW-0472">Membrane</keyword>
<organism evidence="8 9">
    <name type="scientific">Sphagnurus paluster</name>
    <dbReference type="NCBI Taxonomy" id="117069"/>
    <lineage>
        <taxon>Eukaryota</taxon>
        <taxon>Fungi</taxon>
        <taxon>Dikarya</taxon>
        <taxon>Basidiomycota</taxon>
        <taxon>Agaricomycotina</taxon>
        <taxon>Agaricomycetes</taxon>
        <taxon>Agaricomycetidae</taxon>
        <taxon>Agaricales</taxon>
        <taxon>Tricholomatineae</taxon>
        <taxon>Lyophyllaceae</taxon>
        <taxon>Sphagnurus</taxon>
    </lineage>
</organism>
<dbReference type="Pfam" id="PF13886">
    <property type="entry name" value="TM7S3_TM198"/>
    <property type="match status" value="1"/>
</dbReference>
<evidence type="ECO:0000259" key="7">
    <source>
        <dbReference type="Pfam" id="PF13886"/>
    </source>
</evidence>
<gene>
    <name evidence="8" type="ORF">H0H81_012649</name>
</gene>
<evidence type="ECO:0000256" key="2">
    <source>
        <dbReference type="ARBA" id="ARBA00022692"/>
    </source>
</evidence>
<dbReference type="GO" id="GO:0016020">
    <property type="term" value="C:membrane"/>
    <property type="evidence" value="ECO:0007669"/>
    <property type="project" value="UniProtKB-SubCell"/>
</dbReference>
<reference evidence="8" key="2">
    <citation type="submission" date="2021-10" db="EMBL/GenBank/DDBJ databases">
        <title>Phylogenomics reveals ancestral predisposition of the termite-cultivated fungus Termitomyces towards a domesticated lifestyle.</title>
        <authorList>
            <person name="Auxier B."/>
            <person name="Grum-Grzhimaylo A."/>
            <person name="Cardenas M.E."/>
            <person name="Lodge J.D."/>
            <person name="Laessoe T."/>
            <person name="Pedersen O."/>
            <person name="Smith M.E."/>
            <person name="Kuyper T.W."/>
            <person name="Franco-Molano E.A."/>
            <person name="Baroni T.J."/>
            <person name="Aanen D.K."/>
        </authorList>
    </citation>
    <scope>NUCLEOTIDE SEQUENCE</scope>
    <source>
        <strain evidence="8">D49</strain>
    </source>
</reference>
<feature type="transmembrane region" description="Helical" evidence="5">
    <location>
        <begin position="109"/>
        <end position="128"/>
    </location>
</feature>
<protein>
    <recommendedName>
        <fullName evidence="7">TM7S3/TM198-like domain-containing protein</fullName>
    </recommendedName>
</protein>
<accession>A0A9P7FTS0</accession>
<feature type="signal peptide" evidence="6">
    <location>
        <begin position="1"/>
        <end position="29"/>
    </location>
</feature>
<feature type="transmembrane region" description="Helical" evidence="5">
    <location>
        <begin position="223"/>
        <end position="244"/>
    </location>
</feature>
<keyword evidence="2 5" id="KW-0812">Transmembrane</keyword>
<feature type="chain" id="PRO_5040517292" description="TM7S3/TM198-like domain-containing protein" evidence="6">
    <location>
        <begin position="30"/>
        <end position="352"/>
    </location>
</feature>
<keyword evidence="3 5" id="KW-1133">Transmembrane helix</keyword>
<comment type="subcellular location">
    <subcellularLocation>
        <location evidence="1">Membrane</location>
        <topology evidence="1">Multi-pass membrane protein</topology>
    </subcellularLocation>
</comment>
<evidence type="ECO:0000313" key="9">
    <source>
        <dbReference type="Proteomes" id="UP000717328"/>
    </source>
</evidence>
<evidence type="ECO:0000256" key="4">
    <source>
        <dbReference type="ARBA" id="ARBA00023136"/>
    </source>
</evidence>
<dbReference type="Proteomes" id="UP000717328">
    <property type="component" value="Unassembled WGS sequence"/>
</dbReference>
<sequence length="352" mass="37244">MAAASARVHLHFKFFSWLLLCLLSSPAYGSPLSLPTGAQNQLFPRGEFGINNATGTPQIFSPSSRQFIPQGPATDGSGTDFSPVALVWLAFCFVVGAPMALAGVRGWRLSTGVGIGLSMAVCSWAAIINSVNNIGVPDGVITSLVLAFFVIGCIFGLLEFGRAAGTAALGVTGGLAFGIRICILREGLLIPGLDAYPLNWLLIASFGTLGGAAIIWQKTQRPGILFGSASVGTFLVFLGVDLIINRQAGMSRGLRFLFDRNASHALDIVVGGYTPTLLTQILLAVSLALTPTLAYAQHCLFSCAFNRNPRRDSEIAPLDFETPKHANSAAPPAYGNNGMWYGKKEESSRFSV</sequence>
<feature type="transmembrane region" description="Helical" evidence="5">
    <location>
        <begin position="81"/>
        <end position="102"/>
    </location>
</feature>
<name>A0A9P7FTS0_9AGAR</name>
<keyword evidence="9" id="KW-1185">Reference proteome</keyword>
<evidence type="ECO:0000256" key="1">
    <source>
        <dbReference type="ARBA" id="ARBA00004141"/>
    </source>
</evidence>
<feature type="domain" description="TM7S3/TM198-like" evidence="7">
    <location>
        <begin position="90"/>
        <end position="297"/>
    </location>
</feature>
<dbReference type="AlphaFoldDB" id="A0A9P7FTS0"/>
<keyword evidence="6" id="KW-0732">Signal</keyword>
<reference evidence="8" key="1">
    <citation type="submission" date="2021-02" db="EMBL/GenBank/DDBJ databases">
        <authorList>
            <person name="Nieuwenhuis M."/>
            <person name="Van De Peppel L.J.J."/>
        </authorList>
    </citation>
    <scope>NUCLEOTIDE SEQUENCE</scope>
    <source>
        <strain evidence="8">D49</strain>
    </source>
</reference>
<dbReference type="EMBL" id="JABCKI010005762">
    <property type="protein sequence ID" value="KAG5638432.1"/>
    <property type="molecule type" value="Genomic_DNA"/>
</dbReference>
<evidence type="ECO:0000256" key="6">
    <source>
        <dbReference type="SAM" id="SignalP"/>
    </source>
</evidence>
<dbReference type="OrthoDB" id="3359595at2759"/>
<dbReference type="InterPro" id="IPR025256">
    <property type="entry name" value="TM7S3/TM198-like_dom"/>
</dbReference>
<feature type="transmembrane region" description="Helical" evidence="5">
    <location>
        <begin position="140"/>
        <end position="160"/>
    </location>
</feature>
<comment type="caution">
    <text evidence="8">The sequence shown here is derived from an EMBL/GenBank/DDBJ whole genome shotgun (WGS) entry which is preliminary data.</text>
</comment>
<proteinExistence type="predicted"/>
<feature type="transmembrane region" description="Helical" evidence="5">
    <location>
        <begin position="167"/>
        <end position="190"/>
    </location>
</feature>
<evidence type="ECO:0000256" key="5">
    <source>
        <dbReference type="SAM" id="Phobius"/>
    </source>
</evidence>
<evidence type="ECO:0000256" key="3">
    <source>
        <dbReference type="ARBA" id="ARBA00022989"/>
    </source>
</evidence>
<evidence type="ECO:0000313" key="8">
    <source>
        <dbReference type="EMBL" id="KAG5638432.1"/>
    </source>
</evidence>